<name>A0A6L3SYX1_9HYPH</name>
<keyword evidence="1" id="KW-1133">Transmembrane helix</keyword>
<sequence>MTAQLTQQQQMQQLPTSDSRLSALETRVEGIVGTLQSVASAVTGLSDKLDRRGQTPWAVIWSAVGVGMTVLTVVGGLAFWPVTTGMSDLKAALLMMQERADKRVEALAKTQVTRDEHEVHWRMEERLYDFQRDRISRVEGRIEKRLDRLEADKFKTRD</sequence>
<proteinExistence type="predicted"/>
<evidence type="ECO:0000256" key="1">
    <source>
        <dbReference type="SAM" id="Phobius"/>
    </source>
</evidence>
<dbReference type="OrthoDB" id="8368563at2"/>
<keyword evidence="3" id="KW-1185">Reference proteome</keyword>
<feature type="transmembrane region" description="Helical" evidence="1">
    <location>
        <begin position="58"/>
        <end position="80"/>
    </location>
</feature>
<protein>
    <submittedName>
        <fullName evidence="2">Uncharacterized protein</fullName>
    </submittedName>
</protein>
<accession>A0A6L3SYX1</accession>
<keyword evidence="1" id="KW-0472">Membrane</keyword>
<reference evidence="2 3" key="1">
    <citation type="submission" date="2019-09" db="EMBL/GenBank/DDBJ databases">
        <title>YIM 48816 draft genome.</title>
        <authorList>
            <person name="Jiang L."/>
        </authorList>
    </citation>
    <scope>NUCLEOTIDE SEQUENCE [LARGE SCALE GENOMIC DNA]</scope>
    <source>
        <strain evidence="2 3">YIM 48816</strain>
    </source>
</reference>
<gene>
    <name evidence="2" type="ORF">F6X53_10975</name>
</gene>
<keyword evidence="1" id="KW-0812">Transmembrane</keyword>
<dbReference type="AlphaFoldDB" id="A0A6L3SYX1"/>
<dbReference type="EMBL" id="VZZK01000009">
    <property type="protein sequence ID" value="KAB1079323.1"/>
    <property type="molecule type" value="Genomic_DNA"/>
</dbReference>
<dbReference type="Proteomes" id="UP000474159">
    <property type="component" value="Unassembled WGS sequence"/>
</dbReference>
<dbReference type="RefSeq" id="WP_151000058.1">
    <property type="nucleotide sequence ID" value="NZ_BPQY01000188.1"/>
</dbReference>
<organism evidence="2 3">
    <name type="scientific">Methylobacterium soli</name>
    <dbReference type="NCBI Taxonomy" id="553447"/>
    <lineage>
        <taxon>Bacteria</taxon>
        <taxon>Pseudomonadati</taxon>
        <taxon>Pseudomonadota</taxon>
        <taxon>Alphaproteobacteria</taxon>
        <taxon>Hyphomicrobiales</taxon>
        <taxon>Methylobacteriaceae</taxon>
        <taxon>Methylobacterium</taxon>
    </lineage>
</organism>
<evidence type="ECO:0000313" key="3">
    <source>
        <dbReference type="Proteomes" id="UP000474159"/>
    </source>
</evidence>
<evidence type="ECO:0000313" key="2">
    <source>
        <dbReference type="EMBL" id="KAB1079323.1"/>
    </source>
</evidence>
<comment type="caution">
    <text evidence="2">The sequence shown here is derived from an EMBL/GenBank/DDBJ whole genome shotgun (WGS) entry which is preliminary data.</text>
</comment>